<dbReference type="PROSITE" id="PS51914">
    <property type="entry name" value="MRH"/>
    <property type="match status" value="1"/>
</dbReference>
<evidence type="ECO:0000313" key="5">
    <source>
        <dbReference type="EMBL" id="ORY72379.1"/>
    </source>
</evidence>
<evidence type="ECO:0000256" key="2">
    <source>
        <dbReference type="ARBA" id="ARBA00023157"/>
    </source>
</evidence>
<dbReference type="SMART" id="SM01404">
    <property type="entry name" value="CIMR"/>
    <property type="match status" value="1"/>
</dbReference>
<accession>A0A1Y2ELF9</accession>
<sequence>MRRSLSIATAALLLSSTALARSDNCQIHSKTYGKYDLRGLRKSSGDYEVENTNGDVYQLNFCGPINTQAWAVDHPELVGSYQQGSSGGISLGNVDTDPDMERGVLSFSYTGGSACPKSSARRATVVQLQCDNSWSSGKLQLVKVIDECTYL</sequence>
<evidence type="ECO:0000313" key="6">
    <source>
        <dbReference type="Proteomes" id="UP000193467"/>
    </source>
</evidence>
<dbReference type="EMBL" id="MCGR01000052">
    <property type="protein sequence ID" value="ORY72379.1"/>
    <property type="molecule type" value="Genomic_DNA"/>
</dbReference>
<feature type="domain" description="MRH" evidence="4">
    <location>
        <begin position="23"/>
        <end position="151"/>
    </location>
</feature>
<dbReference type="InterPro" id="IPR009011">
    <property type="entry name" value="Man6P_isomerase_rcpt-bd_dom_sf"/>
</dbReference>
<comment type="caution">
    <text evidence="5">The sequence shown here is derived from an EMBL/GenBank/DDBJ whole genome shotgun (WGS) entry which is preliminary data.</text>
</comment>
<dbReference type="InterPro" id="IPR044865">
    <property type="entry name" value="MRH_dom"/>
</dbReference>
<dbReference type="GO" id="GO:0038023">
    <property type="term" value="F:signaling receptor activity"/>
    <property type="evidence" value="ECO:0007669"/>
    <property type="project" value="InterPro"/>
</dbReference>
<protein>
    <submittedName>
        <fullName evidence="5">Mannose-6-phosphate receptor binding domain-containing protein</fullName>
    </submittedName>
</protein>
<gene>
    <name evidence="5" type="ORF">BCR35DRAFT_162900</name>
</gene>
<dbReference type="AlphaFoldDB" id="A0A1Y2ELF9"/>
<keyword evidence="2" id="KW-1015">Disulfide bond</keyword>
<dbReference type="InterPro" id="IPR000479">
    <property type="entry name" value="CIMR_rpt"/>
</dbReference>
<keyword evidence="1 3" id="KW-0732">Signal</keyword>
<dbReference type="Proteomes" id="UP000193467">
    <property type="component" value="Unassembled WGS sequence"/>
</dbReference>
<dbReference type="Gene3D" id="2.70.130.10">
    <property type="entry name" value="Mannose-6-phosphate receptor binding domain"/>
    <property type="match status" value="1"/>
</dbReference>
<evidence type="ECO:0000256" key="3">
    <source>
        <dbReference type="SAM" id="SignalP"/>
    </source>
</evidence>
<evidence type="ECO:0000259" key="4">
    <source>
        <dbReference type="PROSITE" id="PS51914"/>
    </source>
</evidence>
<dbReference type="SUPFAM" id="SSF50911">
    <property type="entry name" value="Mannose 6-phosphate receptor domain"/>
    <property type="match status" value="1"/>
</dbReference>
<proteinExistence type="predicted"/>
<dbReference type="GO" id="GO:0005537">
    <property type="term" value="F:D-mannose binding"/>
    <property type="evidence" value="ECO:0007669"/>
    <property type="project" value="InterPro"/>
</dbReference>
<keyword evidence="5" id="KW-0675">Receptor</keyword>
<dbReference type="InParanoid" id="A0A1Y2ELF9"/>
<reference evidence="5 6" key="1">
    <citation type="submission" date="2016-07" db="EMBL/GenBank/DDBJ databases">
        <title>Pervasive Adenine N6-methylation of Active Genes in Fungi.</title>
        <authorList>
            <consortium name="DOE Joint Genome Institute"/>
            <person name="Mondo S.J."/>
            <person name="Dannebaum R.O."/>
            <person name="Kuo R.C."/>
            <person name="Labutti K."/>
            <person name="Haridas S."/>
            <person name="Kuo A."/>
            <person name="Salamov A."/>
            <person name="Ahrendt S.R."/>
            <person name="Lipzen A."/>
            <person name="Sullivan W."/>
            <person name="Andreopoulos W.B."/>
            <person name="Clum A."/>
            <person name="Lindquist E."/>
            <person name="Daum C."/>
            <person name="Ramamoorthy G.K."/>
            <person name="Gryganskyi A."/>
            <person name="Culley D."/>
            <person name="Magnuson J.K."/>
            <person name="James T.Y."/>
            <person name="O'Malley M.A."/>
            <person name="Stajich J.E."/>
            <person name="Spatafora J.W."/>
            <person name="Visel A."/>
            <person name="Grigoriev I.V."/>
        </authorList>
    </citation>
    <scope>NUCLEOTIDE SEQUENCE [LARGE SCALE GENOMIC DNA]</scope>
    <source>
        <strain evidence="5 6">62-1032</strain>
    </source>
</reference>
<feature type="chain" id="PRO_5010997426" evidence="3">
    <location>
        <begin position="21"/>
        <end position="151"/>
    </location>
</feature>
<keyword evidence="6" id="KW-1185">Reference proteome</keyword>
<organism evidence="5 6">
    <name type="scientific">Leucosporidium creatinivorum</name>
    <dbReference type="NCBI Taxonomy" id="106004"/>
    <lineage>
        <taxon>Eukaryota</taxon>
        <taxon>Fungi</taxon>
        <taxon>Dikarya</taxon>
        <taxon>Basidiomycota</taxon>
        <taxon>Pucciniomycotina</taxon>
        <taxon>Microbotryomycetes</taxon>
        <taxon>Leucosporidiales</taxon>
        <taxon>Leucosporidium</taxon>
    </lineage>
</organism>
<dbReference type="STRING" id="106004.A0A1Y2ELF9"/>
<dbReference type="OrthoDB" id="4504960at2759"/>
<dbReference type="Pfam" id="PF00878">
    <property type="entry name" value="CIMR"/>
    <property type="match status" value="1"/>
</dbReference>
<feature type="signal peptide" evidence="3">
    <location>
        <begin position="1"/>
        <end position="20"/>
    </location>
</feature>
<evidence type="ECO:0000256" key="1">
    <source>
        <dbReference type="ARBA" id="ARBA00022729"/>
    </source>
</evidence>
<name>A0A1Y2ELF9_9BASI</name>